<dbReference type="GO" id="GO:0016020">
    <property type="term" value="C:membrane"/>
    <property type="evidence" value="ECO:0007669"/>
    <property type="project" value="TreeGrafter"/>
</dbReference>
<keyword evidence="3" id="KW-1185">Reference proteome</keyword>
<dbReference type="PANTHER" id="PTHR14096">
    <property type="entry name" value="APOLIPOPROTEIN L"/>
    <property type="match status" value="1"/>
</dbReference>
<evidence type="ECO:0000313" key="3">
    <source>
        <dbReference type="Proteomes" id="UP000221080"/>
    </source>
</evidence>
<reference evidence="3" key="1">
    <citation type="journal article" date="2016" name="Nat. Commun.">
        <title>The channel catfish genome sequence provides insights into the evolution of scale formation in teleosts.</title>
        <authorList>
            <person name="Liu Z."/>
            <person name="Liu S."/>
            <person name="Yao J."/>
            <person name="Bao L."/>
            <person name="Zhang J."/>
            <person name="Li Y."/>
            <person name="Jiang C."/>
            <person name="Sun L."/>
            <person name="Wang R."/>
            <person name="Zhang Y."/>
            <person name="Zhou T."/>
            <person name="Zeng Q."/>
            <person name="Fu Q."/>
            <person name="Gao S."/>
            <person name="Li N."/>
            <person name="Koren S."/>
            <person name="Jiang Y."/>
            <person name="Zimin A."/>
            <person name="Xu P."/>
            <person name="Phillippy A.M."/>
            <person name="Geng X."/>
            <person name="Song L."/>
            <person name="Sun F."/>
            <person name="Li C."/>
            <person name="Wang X."/>
            <person name="Chen A."/>
            <person name="Jin Y."/>
            <person name="Yuan Z."/>
            <person name="Yang Y."/>
            <person name="Tan S."/>
            <person name="Peatman E."/>
            <person name="Lu J."/>
            <person name="Qin Z."/>
            <person name="Dunham R."/>
            <person name="Li Z."/>
            <person name="Sonstegard T."/>
            <person name="Feng J."/>
            <person name="Danzmann R.G."/>
            <person name="Schroeder S."/>
            <person name="Scheffler B."/>
            <person name="Duke M.V."/>
            <person name="Ballard L."/>
            <person name="Kucuktas H."/>
            <person name="Kaltenboeck L."/>
            <person name="Liu H."/>
            <person name="Armbruster J."/>
            <person name="Xie Y."/>
            <person name="Kirby M.L."/>
            <person name="Tian Y."/>
            <person name="Flanagan M.E."/>
            <person name="Mu W."/>
            <person name="Waldbieser G.C."/>
        </authorList>
    </citation>
    <scope>NUCLEOTIDE SEQUENCE [LARGE SCALE GENOMIC DNA]</scope>
    <source>
        <strain evidence="3">SDA103</strain>
    </source>
</reference>
<keyword evidence="2" id="KW-0812">Transmembrane</keyword>
<dbReference type="InterPro" id="IPR008405">
    <property type="entry name" value="ApoL"/>
</dbReference>
<protein>
    <submittedName>
        <fullName evidence="4">Uncharacterized protein LOC108273339</fullName>
    </submittedName>
</protein>
<organism evidence="3 4">
    <name type="scientific">Ictalurus punctatus</name>
    <name type="common">Channel catfish</name>
    <name type="synonym">Silurus punctatus</name>
    <dbReference type="NCBI Taxonomy" id="7998"/>
    <lineage>
        <taxon>Eukaryota</taxon>
        <taxon>Metazoa</taxon>
        <taxon>Chordata</taxon>
        <taxon>Craniata</taxon>
        <taxon>Vertebrata</taxon>
        <taxon>Euteleostomi</taxon>
        <taxon>Actinopterygii</taxon>
        <taxon>Neopterygii</taxon>
        <taxon>Teleostei</taxon>
        <taxon>Ostariophysi</taxon>
        <taxon>Siluriformes</taxon>
        <taxon>Ictaluridae</taxon>
        <taxon>Ictalurus</taxon>
    </lineage>
</organism>
<evidence type="ECO:0000313" key="4">
    <source>
        <dbReference type="RefSeq" id="XP_017337996.1"/>
    </source>
</evidence>
<dbReference type="RefSeq" id="XP_017337996.1">
    <property type="nucleotide sequence ID" value="XM_017482507.2"/>
</dbReference>
<keyword evidence="2" id="KW-1133">Transmembrane helix</keyword>
<dbReference type="GO" id="GO:0042157">
    <property type="term" value="P:lipoprotein metabolic process"/>
    <property type="evidence" value="ECO:0007669"/>
    <property type="project" value="InterPro"/>
</dbReference>
<accession>A0A2D0S6D0</accession>
<dbReference type="AlphaFoldDB" id="A0A2D0S6D0"/>
<evidence type="ECO:0000256" key="2">
    <source>
        <dbReference type="SAM" id="Phobius"/>
    </source>
</evidence>
<reference evidence="4" key="2">
    <citation type="submission" date="2025-08" db="UniProtKB">
        <authorList>
            <consortium name="RefSeq"/>
        </authorList>
    </citation>
    <scope>IDENTIFICATION</scope>
    <source>
        <tissue evidence="4">Blood</tissue>
    </source>
</reference>
<dbReference type="GO" id="GO:0005576">
    <property type="term" value="C:extracellular region"/>
    <property type="evidence" value="ECO:0007669"/>
    <property type="project" value="InterPro"/>
</dbReference>
<gene>
    <name evidence="4" type="primary">LOC108273339</name>
</gene>
<proteinExistence type="inferred from homology"/>
<dbReference type="KEGG" id="ipu:108273339"/>
<keyword evidence="2" id="KW-0472">Membrane</keyword>
<feature type="transmembrane region" description="Helical" evidence="2">
    <location>
        <begin position="135"/>
        <end position="155"/>
    </location>
</feature>
<dbReference type="GO" id="GO:0006869">
    <property type="term" value="P:lipid transport"/>
    <property type="evidence" value="ECO:0007669"/>
    <property type="project" value="InterPro"/>
</dbReference>
<dbReference type="Proteomes" id="UP000221080">
    <property type="component" value="Chromosome 12"/>
</dbReference>
<evidence type="ECO:0000256" key="1">
    <source>
        <dbReference type="ARBA" id="ARBA00010090"/>
    </source>
</evidence>
<dbReference type="OrthoDB" id="8920155at2759"/>
<dbReference type="GeneID" id="108273339"/>
<feature type="transmembrane region" description="Helical" evidence="2">
    <location>
        <begin position="161"/>
        <end position="181"/>
    </location>
</feature>
<dbReference type="PANTHER" id="PTHR14096:SF59">
    <property type="entry name" value="APOLIPOPROTEIN L, 1 ISOFORM X1"/>
    <property type="match status" value="1"/>
</dbReference>
<dbReference type="GO" id="GO:0008289">
    <property type="term" value="F:lipid binding"/>
    <property type="evidence" value="ECO:0007669"/>
    <property type="project" value="InterPro"/>
</dbReference>
<dbReference type="STRING" id="7998.ENSIPUP00000025115"/>
<name>A0A2D0S6D0_ICTPU</name>
<comment type="similarity">
    <text evidence="1">Belongs to the apolipoprotein L family.</text>
</comment>
<sequence>MSKPMDLNNERPADKSIINRIIKSGGRLLPGMVPFNSVPDSDQQSGGEELTVQDDYVDDMEWWISEEPWKELERPNAEKNDAKTFTQKAENLKRALYVFDRLMYERGANLQDHIVELQEVANNIDKEVKAAGVTWANVGALGLAASVGSVLFASLTSRASLAVAAVGVGVVAVGVSITIINKIHTNVDRKKVETILKEHSTYLEEFERCLKFIGKNVECLKKYDLSTLKGERMTRVVQRAGENVGAIGPLSKSSALIQGFVLGLDIYYCKGDSEQLKNGTETKFAKQIRVLAKQMQASLEELMKFKTVVGSVDM</sequence>